<organism evidence="1 2">
    <name type="scientific">Mycolicibacterium brisbanense</name>
    <dbReference type="NCBI Taxonomy" id="146020"/>
    <lineage>
        <taxon>Bacteria</taxon>
        <taxon>Bacillati</taxon>
        <taxon>Actinomycetota</taxon>
        <taxon>Actinomycetes</taxon>
        <taxon>Mycobacteriales</taxon>
        <taxon>Mycobacteriaceae</taxon>
        <taxon>Mycolicibacterium</taxon>
    </lineage>
</organism>
<dbReference type="EMBL" id="BCSX01000024">
    <property type="protein sequence ID" value="GAS88899.1"/>
    <property type="molecule type" value="Genomic_DNA"/>
</dbReference>
<proteinExistence type="predicted"/>
<evidence type="ECO:0000313" key="2">
    <source>
        <dbReference type="Proteomes" id="UP000069620"/>
    </source>
</evidence>
<dbReference type="STRING" id="146020.RMCB_2995"/>
<protein>
    <submittedName>
        <fullName evidence="1">Uncharacterized protein</fullName>
    </submittedName>
</protein>
<accession>A0A100VZK4</accession>
<comment type="caution">
    <text evidence="1">The sequence shown here is derived from an EMBL/GenBank/DDBJ whole genome shotgun (WGS) entry which is preliminary data.</text>
</comment>
<name>A0A100VZK4_9MYCO</name>
<sequence>MAAPTPVDLANLLGVDGVGDGVGEISAEQATEILGIITAIVKSATRGNGFQGGVPTEDLRAVILTSAARLWRHPSQVDYGETKGPESVFYRSGWDGFTVGERYVINRYRRTAM</sequence>
<dbReference type="OrthoDB" id="4381973at2"/>
<dbReference type="RefSeq" id="WP_063979619.1">
    <property type="nucleotide sequence ID" value="NZ_BCSX01000024.1"/>
</dbReference>
<evidence type="ECO:0000313" key="1">
    <source>
        <dbReference type="EMBL" id="GAS88899.1"/>
    </source>
</evidence>
<dbReference type="AlphaFoldDB" id="A0A100VZK4"/>
<gene>
    <name evidence="1" type="ORF">RMCB_2995</name>
</gene>
<reference evidence="2" key="2">
    <citation type="submission" date="2016-02" db="EMBL/GenBank/DDBJ databases">
        <title>Draft genome sequence of five rapidly growing Mycobacterium species.</title>
        <authorList>
            <person name="Katahira K."/>
            <person name="Gotou Y."/>
            <person name="Iida K."/>
            <person name="Ogura Y."/>
            <person name="Hayashi T."/>
        </authorList>
    </citation>
    <scope>NUCLEOTIDE SEQUENCE [LARGE SCALE GENOMIC DNA]</scope>
    <source>
        <strain evidence="2">JCM15654</strain>
    </source>
</reference>
<dbReference type="Proteomes" id="UP000069620">
    <property type="component" value="Unassembled WGS sequence"/>
</dbReference>
<reference evidence="2" key="1">
    <citation type="journal article" date="2016" name="Genome Announc.">
        <title>Draft Genome Sequences of Five Rapidly Growing Mycobacterium Species, M. thermoresistibile, M. fortuitum subsp. acetamidolyticum, M. canariasense, M. brisbanense, and M. novocastrense.</title>
        <authorList>
            <person name="Katahira K."/>
            <person name="Ogura Y."/>
            <person name="Gotoh Y."/>
            <person name="Hayashi T."/>
        </authorList>
    </citation>
    <scope>NUCLEOTIDE SEQUENCE [LARGE SCALE GENOMIC DNA]</scope>
    <source>
        <strain evidence="2">JCM15654</strain>
    </source>
</reference>
<keyword evidence="2" id="KW-1185">Reference proteome</keyword>